<dbReference type="OrthoDB" id="6119988at2759"/>
<sequence>MWLEVGRTNNHPGVVASYFIDCAKCWGHRLCNSWRHGTENVRIAAIQRYLRHEAGDSWSGRKAFFTEDQLLNQRIEAWWGQLRRGASDWWITHFKDLRDRGLYCDANAVHVECLLFCYMALIREELQRVARLWNLHRIRPSTRNNSFSPWSTCLLYHHPEMTGAEECKHDVDIDELDVARDMCCVMTFYGFIA</sequence>
<dbReference type="Pfam" id="PF24764">
    <property type="entry name" value="rva_4"/>
    <property type="match status" value="1"/>
</dbReference>
<gene>
    <name evidence="2" type="ORF">OS493_036278</name>
</gene>
<evidence type="ECO:0000313" key="3">
    <source>
        <dbReference type="Proteomes" id="UP001163046"/>
    </source>
</evidence>
<proteinExistence type="predicted"/>
<reference evidence="2" key="1">
    <citation type="submission" date="2023-01" db="EMBL/GenBank/DDBJ databases">
        <title>Genome assembly of the deep-sea coral Lophelia pertusa.</title>
        <authorList>
            <person name="Herrera S."/>
            <person name="Cordes E."/>
        </authorList>
    </citation>
    <scope>NUCLEOTIDE SEQUENCE</scope>
    <source>
        <strain evidence="2">USNM1676648</strain>
        <tissue evidence="2">Polyp</tissue>
    </source>
</reference>
<evidence type="ECO:0000259" key="1">
    <source>
        <dbReference type="Pfam" id="PF24764"/>
    </source>
</evidence>
<feature type="domain" description="Integrase core" evidence="1">
    <location>
        <begin position="7"/>
        <end position="155"/>
    </location>
</feature>
<dbReference type="EMBL" id="MU825932">
    <property type="protein sequence ID" value="KAJ7382244.1"/>
    <property type="molecule type" value="Genomic_DNA"/>
</dbReference>
<organism evidence="2 3">
    <name type="scientific">Desmophyllum pertusum</name>
    <dbReference type="NCBI Taxonomy" id="174260"/>
    <lineage>
        <taxon>Eukaryota</taxon>
        <taxon>Metazoa</taxon>
        <taxon>Cnidaria</taxon>
        <taxon>Anthozoa</taxon>
        <taxon>Hexacorallia</taxon>
        <taxon>Scleractinia</taxon>
        <taxon>Caryophylliina</taxon>
        <taxon>Caryophylliidae</taxon>
        <taxon>Desmophyllum</taxon>
    </lineage>
</organism>
<dbReference type="AlphaFoldDB" id="A0A9X0D2B2"/>
<dbReference type="Proteomes" id="UP001163046">
    <property type="component" value="Unassembled WGS sequence"/>
</dbReference>
<dbReference type="PANTHER" id="PTHR46791:SF13">
    <property type="entry name" value="CLR5 DOMAIN-CONTAINING PROTEIN"/>
    <property type="match status" value="1"/>
</dbReference>
<dbReference type="PANTHER" id="PTHR46791">
    <property type="entry name" value="EXPRESSED PROTEIN"/>
    <property type="match status" value="1"/>
</dbReference>
<protein>
    <recommendedName>
        <fullName evidence="1">Integrase core domain-containing protein</fullName>
    </recommendedName>
</protein>
<accession>A0A9X0D2B2</accession>
<name>A0A9X0D2B2_9CNID</name>
<evidence type="ECO:0000313" key="2">
    <source>
        <dbReference type="EMBL" id="KAJ7382244.1"/>
    </source>
</evidence>
<comment type="caution">
    <text evidence="2">The sequence shown here is derived from an EMBL/GenBank/DDBJ whole genome shotgun (WGS) entry which is preliminary data.</text>
</comment>
<dbReference type="InterPro" id="IPR058913">
    <property type="entry name" value="Integrase_dom_put"/>
</dbReference>
<keyword evidence="3" id="KW-1185">Reference proteome</keyword>